<dbReference type="AlphaFoldDB" id="M5GG21"/>
<dbReference type="EMBL" id="JH795857">
    <property type="protein sequence ID" value="EJU04728.1"/>
    <property type="molecule type" value="Genomic_DNA"/>
</dbReference>
<dbReference type="HOGENOM" id="CLU_1713179_0_0_1"/>
<dbReference type="Proteomes" id="UP000030653">
    <property type="component" value="Unassembled WGS sequence"/>
</dbReference>
<sequence length="153" mass="17004">MICDHPAMDLVDIKQLSGLLISSLLHSAPPVKTLYCVLGIRSFERKPTTPTVRRTTPRPSSLPDSPPQVTNIGGVHYVYRKFCISLRFTLSRFPVAIRSDRDPADVLFHRPSLLLTSYCLVSTCGMKVALHQLGLAHLNSATSRFESVFLVNI</sequence>
<gene>
    <name evidence="1" type="ORF">DACRYDRAFT_104602</name>
</gene>
<name>M5GG21_DACPD</name>
<protein>
    <submittedName>
        <fullName evidence="1">Uncharacterized protein</fullName>
    </submittedName>
</protein>
<keyword evidence="2" id="KW-1185">Reference proteome</keyword>
<evidence type="ECO:0000313" key="2">
    <source>
        <dbReference type="Proteomes" id="UP000030653"/>
    </source>
</evidence>
<dbReference type="GeneID" id="63683015"/>
<proteinExistence type="predicted"/>
<organism evidence="1 2">
    <name type="scientific">Dacryopinax primogenitus (strain DJM 731)</name>
    <name type="common">Brown rot fungus</name>
    <dbReference type="NCBI Taxonomy" id="1858805"/>
    <lineage>
        <taxon>Eukaryota</taxon>
        <taxon>Fungi</taxon>
        <taxon>Dikarya</taxon>
        <taxon>Basidiomycota</taxon>
        <taxon>Agaricomycotina</taxon>
        <taxon>Dacrymycetes</taxon>
        <taxon>Dacrymycetales</taxon>
        <taxon>Dacrymycetaceae</taxon>
        <taxon>Dacryopinax</taxon>
    </lineage>
</organism>
<dbReference type="RefSeq" id="XP_040631622.1">
    <property type="nucleotide sequence ID" value="XM_040767953.1"/>
</dbReference>
<evidence type="ECO:0000313" key="1">
    <source>
        <dbReference type="EMBL" id="EJU04728.1"/>
    </source>
</evidence>
<accession>M5GG21</accession>
<reference evidence="1 2" key="1">
    <citation type="journal article" date="2012" name="Science">
        <title>The Paleozoic origin of enzymatic lignin decomposition reconstructed from 31 fungal genomes.</title>
        <authorList>
            <person name="Floudas D."/>
            <person name="Binder M."/>
            <person name="Riley R."/>
            <person name="Barry K."/>
            <person name="Blanchette R.A."/>
            <person name="Henrissat B."/>
            <person name="Martinez A.T."/>
            <person name="Otillar R."/>
            <person name="Spatafora J.W."/>
            <person name="Yadav J.S."/>
            <person name="Aerts A."/>
            <person name="Benoit I."/>
            <person name="Boyd A."/>
            <person name="Carlson A."/>
            <person name="Copeland A."/>
            <person name="Coutinho P.M."/>
            <person name="de Vries R.P."/>
            <person name="Ferreira P."/>
            <person name="Findley K."/>
            <person name="Foster B."/>
            <person name="Gaskell J."/>
            <person name="Glotzer D."/>
            <person name="Gorecki P."/>
            <person name="Heitman J."/>
            <person name="Hesse C."/>
            <person name="Hori C."/>
            <person name="Igarashi K."/>
            <person name="Jurgens J.A."/>
            <person name="Kallen N."/>
            <person name="Kersten P."/>
            <person name="Kohler A."/>
            <person name="Kuees U."/>
            <person name="Kumar T.K.A."/>
            <person name="Kuo A."/>
            <person name="LaButti K."/>
            <person name="Larrondo L.F."/>
            <person name="Lindquist E."/>
            <person name="Ling A."/>
            <person name="Lombard V."/>
            <person name="Lucas S."/>
            <person name="Lundell T."/>
            <person name="Martin R."/>
            <person name="McLaughlin D.J."/>
            <person name="Morgenstern I."/>
            <person name="Morin E."/>
            <person name="Murat C."/>
            <person name="Nagy L.G."/>
            <person name="Nolan M."/>
            <person name="Ohm R.A."/>
            <person name="Patyshakuliyeva A."/>
            <person name="Rokas A."/>
            <person name="Ruiz-Duenas F.J."/>
            <person name="Sabat G."/>
            <person name="Salamov A."/>
            <person name="Samejima M."/>
            <person name="Schmutz J."/>
            <person name="Slot J.C."/>
            <person name="St John F."/>
            <person name="Stenlid J."/>
            <person name="Sun H."/>
            <person name="Sun S."/>
            <person name="Syed K."/>
            <person name="Tsang A."/>
            <person name="Wiebenga A."/>
            <person name="Young D."/>
            <person name="Pisabarro A."/>
            <person name="Eastwood D.C."/>
            <person name="Martin F."/>
            <person name="Cullen D."/>
            <person name="Grigoriev I.V."/>
            <person name="Hibbett D.S."/>
        </authorList>
    </citation>
    <scope>NUCLEOTIDE SEQUENCE [LARGE SCALE GENOMIC DNA]</scope>
    <source>
        <strain evidence="1 2">DJM-731 SS1</strain>
    </source>
</reference>